<dbReference type="EMBL" id="APMM01000052">
    <property type="protein sequence ID" value="ENN95706.1"/>
    <property type="molecule type" value="Genomic_DNA"/>
</dbReference>
<dbReference type="Proteomes" id="UP000053695">
    <property type="component" value="Unassembled WGS sequence"/>
</dbReference>
<keyword evidence="7 11" id="KW-0479">Metal-binding</keyword>
<keyword evidence="10 11" id="KW-0057">Aromatic amino acid biosynthesis</keyword>
<reference evidence="14 15" key="1">
    <citation type="journal article" date="2013" name="Genome Announc.">
        <title>Draft Genome Sequence of a Highly Flagellated, Fast-Swimming Archaeon, Methanocaldococcus villosus Strain KIN24-T80 (DSM 22612).</title>
        <authorList>
            <person name="Thennarasu S."/>
            <person name="Polireddy D."/>
            <person name="Antony A."/>
            <person name="Yada M.R."/>
            <person name="Algarawi S."/>
            <person name="Sivakumar N."/>
        </authorList>
    </citation>
    <scope>NUCLEOTIDE SEQUENCE [LARGE SCALE GENOMIC DNA]</scope>
    <source>
        <strain evidence="14 15">KIN24-T80</strain>
    </source>
</reference>
<comment type="pathway">
    <text evidence="1 11">Amino-acid biosynthesis; L-tryptophan biosynthesis; L-tryptophan from chorismate: step 2/5.</text>
</comment>
<dbReference type="Gene3D" id="1.20.970.10">
    <property type="entry name" value="Transferase, Pyrimidine Nucleoside Phosphorylase, Chain C"/>
    <property type="match status" value="1"/>
</dbReference>
<dbReference type="SUPFAM" id="SSF47648">
    <property type="entry name" value="Nucleoside phosphorylase/phosphoribosyltransferase N-terminal domain"/>
    <property type="match status" value="1"/>
</dbReference>
<feature type="binding site" evidence="11">
    <location>
        <position position="109"/>
    </location>
    <ligand>
        <name>anthranilate</name>
        <dbReference type="ChEBI" id="CHEBI:16567"/>
        <label>1</label>
    </ligand>
</feature>
<feature type="binding site" evidence="11">
    <location>
        <position position="79"/>
    </location>
    <ligand>
        <name>5-phospho-alpha-D-ribose 1-diphosphate</name>
        <dbReference type="ChEBI" id="CHEBI:58017"/>
    </ligand>
</feature>
<proteinExistence type="inferred from homology"/>
<comment type="similarity">
    <text evidence="11">Belongs to the anthranilate phosphoribosyltransferase family.</text>
</comment>
<dbReference type="InterPro" id="IPR017459">
    <property type="entry name" value="Glycosyl_Trfase_fam3_N_dom"/>
</dbReference>
<feature type="binding site" evidence="11">
    <location>
        <position position="223"/>
    </location>
    <ligand>
        <name>Mg(2+)</name>
        <dbReference type="ChEBI" id="CHEBI:18420"/>
        <label>1</label>
    </ligand>
</feature>
<evidence type="ECO:0000256" key="9">
    <source>
        <dbReference type="ARBA" id="ARBA00022842"/>
    </source>
</evidence>
<dbReference type="Pfam" id="PF00591">
    <property type="entry name" value="Glycos_transf_3"/>
    <property type="match status" value="1"/>
</dbReference>
<organism evidence="14 15">
    <name type="scientific">Methanocaldococcus villosus KIN24-T80</name>
    <dbReference type="NCBI Taxonomy" id="1069083"/>
    <lineage>
        <taxon>Archaea</taxon>
        <taxon>Methanobacteriati</taxon>
        <taxon>Methanobacteriota</taxon>
        <taxon>Methanomada group</taxon>
        <taxon>Methanococci</taxon>
        <taxon>Methanococcales</taxon>
        <taxon>Methanocaldococcaceae</taxon>
        <taxon>Methanocaldococcus</taxon>
    </lineage>
</organism>
<feature type="binding site" evidence="11">
    <location>
        <position position="222"/>
    </location>
    <ligand>
        <name>Mg(2+)</name>
        <dbReference type="ChEBI" id="CHEBI:18420"/>
        <label>2</label>
    </ligand>
</feature>
<dbReference type="STRING" id="1069083.GCA_000371805_01284"/>
<dbReference type="GO" id="GO:0004048">
    <property type="term" value="F:anthranilate phosphoribosyltransferase activity"/>
    <property type="evidence" value="ECO:0007669"/>
    <property type="project" value="UniProtKB-UniRule"/>
</dbReference>
<dbReference type="FunFam" id="3.40.1030.10:FF:000002">
    <property type="entry name" value="Anthranilate phosphoribosyltransferase"/>
    <property type="match status" value="1"/>
</dbReference>
<keyword evidence="6 11" id="KW-0808">Transferase</keyword>
<evidence type="ECO:0000256" key="8">
    <source>
        <dbReference type="ARBA" id="ARBA00022822"/>
    </source>
</evidence>
<feature type="domain" description="Glycosyl transferase family 3 N-terminal" evidence="13">
    <location>
        <begin position="3"/>
        <end position="64"/>
    </location>
</feature>
<feature type="domain" description="Glycosyl transferase family 3" evidence="12">
    <location>
        <begin position="73"/>
        <end position="321"/>
    </location>
</feature>
<evidence type="ECO:0000256" key="5">
    <source>
        <dbReference type="ARBA" id="ARBA00022676"/>
    </source>
</evidence>
<dbReference type="EC" id="2.4.2.18" evidence="3 11"/>
<feature type="binding site" evidence="11">
    <location>
        <position position="91"/>
    </location>
    <ligand>
        <name>Mg(2+)</name>
        <dbReference type="ChEBI" id="CHEBI:18420"/>
        <label>1</label>
    </ligand>
</feature>
<keyword evidence="5 11" id="KW-0328">Glycosyltransferase</keyword>
<feature type="binding site" evidence="11">
    <location>
        <begin position="89"/>
        <end position="92"/>
    </location>
    <ligand>
        <name>5-phospho-alpha-D-ribose 1-diphosphate</name>
        <dbReference type="ChEBI" id="CHEBI:58017"/>
    </ligand>
</feature>
<keyword evidence="8 11" id="KW-0822">Tryptophan biosynthesis</keyword>
<dbReference type="FunFam" id="1.20.970.10:FF:000006">
    <property type="entry name" value="Anthranilate phosphoribosyltransferase"/>
    <property type="match status" value="1"/>
</dbReference>
<dbReference type="AlphaFoldDB" id="N6VRC2"/>
<dbReference type="Gene3D" id="3.40.1030.10">
    <property type="entry name" value="Nucleoside phosphorylase/phosphoribosyltransferase catalytic domain"/>
    <property type="match status" value="1"/>
</dbReference>
<dbReference type="UniPathway" id="UPA00035">
    <property type="reaction ID" value="UER00041"/>
</dbReference>
<dbReference type="InterPro" id="IPR005940">
    <property type="entry name" value="Anthranilate_Pribosyl_Tfrase"/>
</dbReference>
<sequence length="333" mass="36716">MIDAIKKVVEFKDLSKDEAKKVMQEIMSGKAKETQIAALLTALRMKGETVDEITAFAEVMREYAIKIKPNVEKLIDVCGTGGDNLNTFNISTTVAFVVSVYVPVAKHGNRAVSSKSGSADVLEALGINLNVPIERVKESIEKINIGFLFAPNYHPAMKYALPVRRDIKIRTVFNILGPLTNPANANYQLMGVYDEKLVDKLIYVLKNLNLKGAIVAHGSGMDEITTVGKTKIAEFKDNEIKFYEIEPEQFGFKKAKLEDLMGGSAEENAKIIKNILEGEEGAKRDIVVLNSAFALYICGEAKNVFEGIEKANKAIDSGKALKQLEKLIDFYMG</sequence>
<dbReference type="PANTHER" id="PTHR43285">
    <property type="entry name" value="ANTHRANILATE PHOSPHORIBOSYLTRANSFERASE"/>
    <property type="match status" value="1"/>
</dbReference>
<feature type="binding site" evidence="11">
    <location>
        <position position="223"/>
    </location>
    <ligand>
        <name>Mg(2+)</name>
        <dbReference type="ChEBI" id="CHEBI:18420"/>
        <label>2</label>
    </ligand>
</feature>
<evidence type="ECO:0000259" key="13">
    <source>
        <dbReference type="Pfam" id="PF02885"/>
    </source>
</evidence>
<comment type="cofactor">
    <cofactor evidence="11">
        <name>Mg(2+)</name>
        <dbReference type="ChEBI" id="CHEBI:18420"/>
    </cofactor>
    <text evidence="11">Binds 2 magnesium ions per monomer.</text>
</comment>
<protein>
    <recommendedName>
        <fullName evidence="3 11">Anthranilate phosphoribosyltransferase</fullName>
        <ecNumber evidence="3 11">2.4.2.18</ecNumber>
    </recommendedName>
</protein>
<evidence type="ECO:0000256" key="10">
    <source>
        <dbReference type="ARBA" id="ARBA00023141"/>
    </source>
</evidence>
<feature type="binding site" evidence="11">
    <location>
        <position position="118"/>
    </location>
    <ligand>
        <name>5-phospho-alpha-D-ribose 1-diphosphate</name>
        <dbReference type="ChEBI" id="CHEBI:58017"/>
    </ligand>
</feature>
<evidence type="ECO:0000259" key="12">
    <source>
        <dbReference type="Pfam" id="PF00591"/>
    </source>
</evidence>
<dbReference type="GO" id="GO:0005829">
    <property type="term" value="C:cytosol"/>
    <property type="evidence" value="ECO:0007669"/>
    <property type="project" value="TreeGrafter"/>
</dbReference>
<evidence type="ECO:0000256" key="1">
    <source>
        <dbReference type="ARBA" id="ARBA00004907"/>
    </source>
</evidence>
<comment type="function">
    <text evidence="11">Catalyzes the transfer of the phosphoribosyl group of 5-phosphorylribose-1-pyrophosphate (PRPP) to anthranilate to yield N-(5'-phosphoribosyl)-anthranilate (PRA).</text>
</comment>
<comment type="caution">
    <text evidence="14">The sequence shown here is derived from an EMBL/GenBank/DDBJ whole genome shotgun (WGS) entry which is preliminary data.</text>
</comment>
<dbReference type="GO" id="GO:0000162">
    <property type="term" value="P:L-tryptophan biosynthetic process"/>
    <property type="evidence" value="ECO:0007669"/>
    <property type="project" value="UniProtKB-UniRule"/>
</dbReference>
<name>N6VRC2_9EURY</name>
<feature type="binding site" evidence="11">
    <location>
        <begin position="106"/>
        <end position="114"/>
    </location>
    <ligand>
        <name>5-phospho-alpha-D-ribose 1-diphosphate</name>
        <dbReference type="ChEBI" id="CHEBI:58017"/>
    </ligand>
</feature>
<evidence type="ECO:0000256" key="6">
    <source>
        <dbReference type="ARBA" id="ARBA00022679"/>
    </source>
</evidence>
<evidence type="ECO:0000256" key="2">
    <source>
        <dbReference type="ARBA" id="ARBA00011738"/>
    </source>
</evidence>
<dbReference type="RefSeq" id="WP_004593546.1">
    <property type="nucleotide sequence ID" value="NZ_APMM01000052.1"/>
</dbReference>
<accession>N6VRC2</accession>
<evidence type="ECO:0000256" key="11">
    <source>
        <dbReference type="HAMAP-Rule" id="MF_00211"/>
    </source>
</evidence>
<dbReference type="InterPro" id="IPR000312">
    <property type="entry name" value="Glycosyl_Trfase_fam3"/>
</dbReference>
<comment type="caution">
    <text evidence="11">Lacks conserved residue(s) required for the propagation of feature annotation.</text>
</comment>
<gene>
    <name evidence="11" type="primary">trpD</name>
    <name evidence="14" type="ORF">J422_06456</name>
</gene>
<dbReference type="OrthoDB" id="8214at2157"/>
<keyword evidence="4 11" id="KW-0028">Amino-acid biosynthesis</keyword>
<dbReference type="PATRIC" id="fig|1069083.5.peg.1257"/>
<evidence type="ECO:0000256" key="3">
    <source>
        <dbReference type="ARBA" id="ARBA00011948"/>
    </source>
</evidence>
<evidence type="ECO:0000256" key="7">
    <source>
        <dbReference type="ARBA" id="ARBA00022723"/>
    </source>
</evidence>
<feature type="binding site" evidence="11">
    <location>
        <position position="87"/>
    </location>
    <ligand>
        <name>5-phospho-alpha-D-ribose 1-diphosphate</name>
        <dbReference type="ChEBI" id="CHEBI:58017"/>
    </ligand>
</feature>
<keyword evidence="15" id="KW-1185">Reference proteome</keyword>
<feature type="binding site" evidence="11">
    <location>
        <begin position="82"/>
        <end position="83"/>
    </location>
    <ligand>
        <name>5-phospho-alpha-D-ribose 1-diphosphate</name>
        <dbReference type="ChEBI" id="CHEBI:58017"/>
    </ligand>
</feature>
<feature type="binding site" evidence="11">
    <location>
        <position position="79"/>
    </location>
    <ligand>
        <name>anthranilate</name>
        <dbReference type="ChEBI" id="CHEBI:16567"/>
        <label>1</label>
    </ligand>
</feature>
<dbReference type="GO" id="GO:0000287">
    <property type="term" value="F:magnesium ion binding"/>
    <property type="evidence" value="ECO:0007669"/>
    <property type="project" value="UniProtKB-UniRule"/>
</dbReference>
<comment type="subunit">
    <text evidence="2 11">Homodimer.</text>
</comment>
<dbReference type="HAMAP" id="MF_00211">
    <property type="entry name" value="TrpD"/>
    <property type="match status" value="1"/>
</dbReference>
<dbReference type="PANTHER" id="PTHR43285:SF2">
    <property type="entry name" value="ANTHRANILATE PHOSPHORIBOSYLTRANSFERASE"/>
    <property type="match status" value="1"/>
</dbReference>
<evidence type="ECO:0000313" key="15">
    <source>
        <dbReference type="Proteomes" id="UP000053695"/>
    </source>
</evidence>
<evidence type="ECO:0000313" key="14">
    <source>
        <dbReference type="EMBL" id="ENN95706.1"/>
    </source>
</evidence>
<dbReference type="NCBIfam" id="TIGR01245">
    <property type="entry name" value="trpD"/>
    <property type="match status" value="1"/>
</dbReference>
<dbReference type="InterPro" id="IPR035902">
    <property type="entry name" value="Nuc_phospho_transferase"/>
</dbReference>
<dbReference type="SUPFAM" id="SSF52418">
    <property type="entry name" value="Nucleoside phosphorylase/phosphoribosyltransferase catalytic domain"/>
    <property type="match status" value="1"/>
</dbReference>
<keyword evidence="9 11" id="KW-0460">Magnesium</keyword>
<evidence type="ECO:0000256" key="4">
    <source>
        <dbReference type="ARBA" id="ARBA00022605"/>
    </source>
</evidence>
<dbReference type="InterPro" id="IPR036320">
    <property type="entry name" value="Glycosyl_Trfase_fam3_N_dom_sf"/>
</dbReference>
<comment type="catalytic activity">
    <reaction evidence="11">
        <text>N-(5-phospho-beta-D-ribosyl)anthranilate + diphosphate = 5-phospho-alpha-D-ribose 1-diphosphate + anthranilate</text>
        <dbReference type="Rhea" id="RHEA:11768"/>
        <dbReference type="ChEBI" id="CHEBI:16567"/>
        <dbReference type="ChEBI" id="CHEBI:18277"/>
        <dbReference type="ChEBI" id="CHEBI:33019"/>
        <dbReference type="ChEBI" id="CHEBI:58017"/>
        <dbReference type="EC" id="2.4.2.18"/>
    </reaction>
</comment>
<dbReference type="Pfam" id="PF02885">
    <property type="entry name" value="Glycos_trans_3N"/>
    <property type="match status" value="1"/>
</dbReference>
<feature type="binding site" evidence="11">
    <location>
        <position position="164"/>
    </location>
    <ligand>
        <name>anthranilate</name>
        <dbReference type="ChEBI" id="CHEBI:16567"/>
        <label>2</label>
    </ligand>
</feature>